<dbReference type="EMBL" id="GGEC01031799">
    <property type="protein sequence ID" value="MBX12283.1"/>
    <property type="molecule type" value="Transcribed_RNA"/>
</dbReference>
<proteinExistence type="predicted"/>
<reference evidence="1" key="1">
    <citation type="submission" date="2018-02" db="EMBL/GenBank/DDBJ databases">
        <title>Rhizophora mucronata_Transcriptome.</title>
        <authorList>
            <person name="Meera S.P."/>
            <person name="Sreeshan A."/>
            <person name="Augustine A."/>
        </authorList>
    </citation>
    <scope>NUCLEOTIDE SEQUENCE</scope>
    <source>
        <tissue evidence="1">Leaf</tissue>
    </source>
</reference>
<sequence length="111" mass="12860">MGFPNFFTSFTSNRQKHAKSSLPSYIPLRQNLVGHINGSHNDSFPKSFFERLRHRLGFRKTIDGGSRTEEEEKVYSWLYALAQTDRDLVFEYVRSTERGKQACSNISLVII</sequence>
<organism evidence="1">
    <name type="scientific">Rhizophora mucronata</name>
    <name type="common">Asiatic mangrove</name>
    <dbReference type="NCBI Taxonomy" id="61149"/>
    <lineage>
        <taxon>Eukaryota</taxon>
        <taxon>Viridiplantae</taxon>
        <taxon>Streptophyta</taxon>
        <taxon>Embryophyta</taxon>
        <taxon>Tracheophyta</taxon>
        <taxon>Spermatophyta</taxon>
        <taxon>Magnoliopsida</taxon>
        <taxon>eudicotyledons</taxon>
        <taxon>Gunneridae</taxon>
        <taxon>Pentapetalae</taxon>
        <taxon>rosids</taxon>
        <taxon>fabids</taxon>
        <taxon>Malpighiales</taxon>
        <taxon>Rhizophoraceae</taxon>
        <taxon>Rhizophora</taxon>
    </lineage>
</organism>
<evidence type="ECO:0000313" key="1">
    <source>
        <dbReference type="EMBL" id="MBX12283.1"/>
    </source>
</evidence>
<accession>A0A2P2L2U3</accession>
<name>A0A2P2L2U3_RHIMU</name>
<protein>
    <submittedName>
        <fullName evidence="1">Uncharacterized protein MANES_12G129300</fullName>
    </submittedName>
</protein>
<dbReference type="AlphaFoldDB" id="A0A2P2L2U3"/>